<organism evidence="4">
    <name type="scientific">Tanacetum cinerariifolium</name>
    <name type="common">Dalmatian daisy</name>
    <name type="synonym">Chrysanthemum cinerariifolium</name>
    <dbReference type="NCBI Taxonomy" id="118510"/>
    <lineage>
        <taxon>Eukaryota</taxon>
        <taxon>Viridiplantae</taxon>
        <taxon>Streptophyta</taxon>
        <taxon>Embryophyta</taxon>
        <taxon>Tracheophyta</taxon>
        <taxon>Spermatophyta</taxon>
        <taxon>Magnoliopsida</taxon>
        <taxon>eudicotyledons</taxon>
        <taxon>Gunneridae</taxon>
        <taxon>Pentapetalae</taxon>
        <taxon>asterids</taxon>
        <taxon>campanulids</taxon>
        <taxon>Asterales</taxon>
        <taxon>Asteraceae</taxon>
        <taxon>Asteroideae</taxon>
        <taxon>Anthemideae</taxon>
        <taxon>Anthemidinae</taxon>
        <taxon>Tanacetum</taxon>
    </lineage>
</organism>
<evidence type="ECO:0000259" key="2">
    <source>
        <dbReference type="Pfam" id="PF07727"/>
    </source>
</evidence>
<dbReference type="Gene3D" id="2.40.70.10">
    <property type="entry name" value="Acid Proteases"/>
    <property type="match status" value="1"/>
</dbReference>
<feature type="region of interest" description="Disordered" evidence="1">
    <location>
        <begin position="335"/>
        <end position="355"/>
    </location>
</feature>
<feature type="compositionally biased region" description="Basic and acidic residues" evidence="1">
    <location>
        <begin position="390"/>
        <end position="402"/>
    </location>
</feature>
<dbReference type="InterPro" id="IPR021109">
    <property type="entry name" value="Peptidase_aspartic_dom_sf"/>
</dbReference>
<feature type="compositionally biased region" description="Polar residues" evidence="1">
    <location>
        <begin position="335"/>
        <end position="350"/>
    </location>
</feature>
<protein>
    <submittedName>
        <fullName evidence="4">Reverse transcriptase domain-containing protein</fullName>
    </submittedName>
</protein>
<dbReference type="EMBL" id="BKCJ010004476">
    <property type="protein sequence ID" value="GEU61262.1"/>
    <property type="molecule type" value="Genomic_DNA"/>
</dbReference>
<feature type="region of interest" description="Disordered" evidence="1">
    <location>
        <begin position="757"/>
        <end position="787"/>
    </location>
</feature>
<dbReference type="Pfam" id="PF07727">
    <property type="entry name" value="RVT_2"/>
    <property type="match status" value="1"/>
</dbReference>
<reference evidence="4" key="1">
    <citation type="journal article" date="2019" name="Sci. Rep.">
        <title>Draft genome of Tanacetum cinerariifolium, the natural source of mosquito coil.</title>
        <authorList>
            <person name="Yamashiro T."/>
            <person name="Shiraishi A."/>
            <person name="Satake H."/>
            <person name="Nakayama K."/>
        </authorList>
    </citation>
    <scope>NUCLEOTIDE SEQUENCE</scope>
</reference>
<feature type="domain" description="GAG-pre-integrase" evidence="3">
    <location>
        <begin position="996"/>
        <end position="1067"/>
    </location>
</feature>
<keyword evidence="4" id="KW-0548">Nucleotidyltransferase</keyword>
<dbReference type="Pfam" id="PF13976">
    <property type="entry name" value="gag_pre-integrs"/>
    <property type="match status" value="1"/>
</dbReference>
<evidence type="ECO:0000313" key="4">
    <source>
        <dbReference type="EMBL" id="GEU61262.1"/>
    </source>
</evidence>
<keyword evidence="4" id="KW-0695">RNA-directed DNA polymerase</keyword>
<keyword evidence="4" id="KW-0808">Transferase</keyword>
<dbReference type="PANTHER" id="PTHR33067:SF9">
    <property type="entry name" value="RNA-DIRECTED DNA POLYMERASE"/>
    <property type="match status" value="1"/>
</dbReference>
<sequence>MKQSLCVAYEGPSTPTLKKVVERETEKTTDKEQSNFQGSIAHIQPLVTPIPEPDVPKTLPKPNIPYPSRFNDQKLHEKDTNQKEKFFQIFQDLQFDISFADALLLMPKFASTIKSLLTNKDKLFELSKIPLHENCSAMLLKKLPEKLGDLGKFFIPCNCPGMDVCHALVDLGASINLMPLSIWRKLSLPEHTPTWMTLELADRSITHPKGVPEDVFVKVGKFHFPTDFVVVDFEPDPRVPLILGRSFLRTVRSLIDVYREGLQPSDVIDLLDYNSIPELIDARHVNIQELPLAQEEGFIKRKLGGWLLENKPNVAGSGPTWLFDIDTLTKTMNYQPVTTDNQSNPSSGAQEQFDAEKAKEEIIQQYVLFHVWSSGFTNPHNTDGDDAFDEKEPKFKGRKPEFEVNVSSSSSTQSKKHDDKTKREAKSKSHHYEDNAAGTLVFTIGQLSPNSTNTFRAVGPLNADVSPTLGKSSYMDFSQLLDDLNKPEMEDITYSDDEDDVGEEADFHNLETSITISPIPTTRVHKDHHEEILQFKMQKVWVLVDLPYGKRAIGTKWIFRNKKDDRGIVVRNKARPVAQGHTHEEGIDYEEVLAPVARIESIIIFLVYASFMGFMVYQMDVKSAFLYGTIEEEVYVCQPLSNAILLRSSSDNDSWSPSNLYDRFVPCGGYHTVPPPMTGTFMPPKPDLVFHTPRSDENEHFAFNIQLSPTKLEQDLPSTSSAPIIEDWVSDFEEEDIPQVTKDVASLAQSPELVKTPRHSGLISPTPMSVSLPVPLRPHSPTKGLKRPKKTYFVCKSETHFIKDSNFHARKLAQKSYASRDIHKHHAQMHHFRIPLHKVTTAAMTIGAARPTFSKTRPHIASYAVSKSKSPIRRPFIRHTSPKPSISPPRVNAAKPSVVSATRINAVKPSAVTAIQHNHTKKGNPQQALKDKGVIDSRCSRHMIGNISYLSDFKELNGGYVVFGGNPKGGKITGKDFKLPDASQVLLRVPTENNMYNVNLKNIIPSGDLTCLFTKATLDESNLWHRRLGHVNFKTINKLLKGDLVRGLPTKGFENDNTCVVCKKGKHHKASCKTKPISFVDQPLYRLHMDLFRPTFV</sequence>
<dbReference type="InterPro" id="IPR025724">
    <property type="entry name" value="GAG-pre-integrase_dom"/>
</dbReference>
<dbReference type="AlphaFoldDB" id="A0A6L2LL51"/>
<name>A0A6L2LL51_TANCI</name>
<dbReference type="InterPro" id="IPR013103">
    <property type="entry name" value="RVT_2"/>
</dbReference>
<feature type="domain" description="Reverse transcriptase Ty1/copia-type" evidence="2">
    <location>
        <begin position="539"/>
        <end position="641"/>
    </location>
</feature>
<accession>A0A6L2LL51</accession>
<dbReference type="PANTHER" id="PTHR33067">
    <property type="entry name" value="RNA-DIRECTED DNA POLYMERASE-RELATED"/>
    <property type="match status" value="1"/>
</dbReference>
<dbReference type="CDD" id="cd00303">
    <property type="entry name" value="retropepsin_like"/>
    <property type="match status" value="1"/>
</dbReference>
<feature type="compositionally biased region" description="Basic and acidic residues" evidence="1">
    <location>
        <begin position="415"/>
        <end position="432"/>
    </location>
</feature>
<proteinExistence type="predicted"/>
<dbReference type="GO" id="GO:0003964">
    <property type="term" value="F:RNA-directed DNA polymerase activity"/>
    <property type="evidence" value="ECO:0007669"/>
    <property type="project" value="UniProtKB-KW"/>
</dbReference>
<evidence type="ECO:0000259" key="3">
    <source>
        <dbReference type="Pfam" id="PF13976"/>
    </source>
</evidence>
<gene>
    <name evidence="4" type="ORF">Tci_033240</name>
</gene>
<evidence type="ECO:0000256" key="1">
    <source>
        <dbReference type="SAM" id="MobiDB-lite"/>
    </source>
</evidence>
<feature type="region of interest" description="Disordered" evidence="1">
    <location>
        <begin position="379"/>
        <end position="432"/>
    </location>
</feature>
<dbReference type="SUPFAM" id="SSF50630">
    <property type="entry name" value="Acid proteases"/>
    <property type="match status" value="1"/>
</dbReference>
<comment type="caution">
    <text evidence="4">The sequence shown here is derived from an EMBL/GenBank/DDBJ whole genome shotgun (WGS) entry which is preliminary data.</text>
</comment>